<dbReference type="SUPFAM" id="SSF52113">
    <property type="entry name" value="BRCT domain"/>
    <property type="match status" value="1"/>
</dbReference>
<comment type="caution">
    <text evidence="17">The sequence shown here is derived from an EMBL/GenBank/DDBJ whole genome shotgun (WGS) entry which is preliminary data.</text>
</comment>
<dbReference type="Pfam" id="PF03120">
    <property type="entry name" value="OB_DNA_ligase"/>
    <property type="match status" value="1"/>
</dbReference>
<evidence type="ECO:0000256" key="7">
    <source>
        <dbReference type="ARBA" id="ARBA00022763"/>
    </source>
</evidence>
<dbReference type="Gene3D" id="1.10.287.610">
    <property type="entry name" value="Helix hairpin bin"/>
    <property type="match status" value="1"/>
</dbReference>
<feature type="domain" description="BRCT" evidence="16">
    <location>
        <begin position="590"/>
        <end position="670"/>
    </location>
</feature>
<evidence type="ECO:0000256" key="6">
    <source>
        <dbReference type="ARBA" id="ARBA00022723"/>
    </source>
</evidence>
<gene>
    <name evidence="14 17" type="primary">ligA</name>
    <name evidence="17" type="ORF">BOV88_08830</name>
</gene>
<feature type="binding site" evidence="14">
    <location>
        <position position="288"/>
    </location>
    <ligand>
        <name>NAD(+)</name>
        <dbReference type="ChEBI" id="CHEBI:57540"/>
    </ligand>
</feature>
<dbReference type="GO" id="GO:0006281">
    <property type="term" value="P:DNA repair"/>
    <property type="evidence" value="ECO:0007669"/>
    <property type="project" value="UniProtKB-KW"/>
</dbReference>
<feature type="binding site" evidence="14">
    <location>
        <position position="172"/>
    </location>
    <ligand>
        <name>NAD(+)</name>
        <dbReference type="ChEBI" id="CHEBI:57540"/>
    </ligand>
</feature>
<evidence type="ECO:0000256" key="12">
    <source>
        <dbReference type="ARBA" id="ARBA00034005"/>
    </source>
</evidence>
<comment type="cofactor">
    <cofactor evidence="14">
        <name>Mg(2+)</name>
        <dbReference type="ChEBI" id="CHEBI:18420"/>
    </cofactor>
    <cofactor evidence="14">
        <name>Mn(2+)</name>
        <dbReference type="ChEBI" id="CHEBI:29035"/>
    </cofactor>
</comment>
<dbReference type="GO" id="GO:0003677">
    <property type="term" value="F:DNA binding"/>
    <property type="evidence" value="ECO:0007669"/>
    <property type="project" value="InterPro"/>
</dbReference>
<evidence type="ECO:0000313" key="18">
    <source>
        <dbReference type="Proteomes" id="UP000190962"/>
    </source>
</evidence>
<accession>A0A1T2DKX8</accession>
<feature type="active site" description="N6-AMP-lysine intermediate" evidence="14">
    <location>
        <position position="115"/>
    </location>
</feature>
<evidence type="ECO:0000256" key="5">
    <source>
        <dbReference type="ARBA" id="ARBA00022705"/>
    </source>
</evidence>
<keyword evidence="6 14" id="KW-0479">Metal-binding</keyword>
<evidence type="ECO:0000313" key="17">
    <source>
        <dbReference type="EMBL" id="OOY34698.1"/>
    </source>
</evidence>
<dbReference type="InterPro" id="IPR001357">
    <property type="entry name" value="BRCT_dom"/>
</dbReference>
<evidence type="ECO:0000256" key="1">
    <source>
        <dbReference type="ARBA" id="ARBA00004067"/>
    </source>
</evidence>
<dbReference type="PANTHER" id="PTHR23389">
    <property type="entry name" value="CHROMOSOME TRANSMISSION FIDELITY FACTOR 18"/>
    <property type="match status" value="1"/>
</dbReference>
<feature type="binding site" evidence="14">
    <location>
        <position position="430"/>
    </location>
    <ligand>
        <name>Zn(2+)</name>
        <dbReference type="ChEBI" id="CHEBI:29105"/>
    </ligand>
</feature>
<feature type="binding site" evidence="14">
    <location>
        <position position="312"/>
    </location>
    <ligand>
        <name>NAD(+)</name>
        <dbReference type="ChEBI" id="CHEBI:57540"/>
    </ligand>
</feature>
<keyword evidence="9 14" id="KW-0460">Magnesium</keyword>
<dbReference type="InterPro" id="IPR013839">
    <property type="entry name" value="DNAligase_adenylation"/>
</dbReference>
<dbReference type="Pfam" id="PF12826">
    <property type="entry name" value="HHH_2"/>
    <property type="match status" value="1"/>
</dbReference>
<reference evidence="17 18" key="1">
    <citation type="submission" date="2016-11" db="EMBL/GenBank/DDBJ databases">
        <title>Mixed transmission modes and dynamic genome evolution in an obligate animal-bacterial symbiosis.</title>
        <authorList>
            <person name="Russell S.L."/>
            <person name="Corbett-Detig R.B."/>
            <person name="Cavanaugh C.M."/>
        </authorList>
    </citation>
    <scope>NUCLEOTIDE SEQUENCE [LARGE SCALE GENOMIC DNA]</scope>
    <source>
        <strain evidence="17">MA-KB16</strain>
    </source>
</reference>
<dbReference type="SUPFAM" id="SSF50249">
    <property type="entry name" value="Nucleic acid-binding proteins"/>
    <property type="match status" value="1"/>
</dbReference>
<dbReference type="Pfam" id="PF00533">
    <property type="entry name" value="BRCT"/>
    <property type="match status" value="1"/>
</dbReference>
<dbReference type="Gene3D" id="1.10.150.20">
    <property type="entry name" value="5' to 3' exonuclease, C-terminal subdomain"/>
    <property type="match status" value="2"/>
</dbReference>
<dbReference type="NCBIfam" id="NF005932">
    <property type="entry name" value="PRK07956.1"/>
    <property type="match status" value="1"/>
</dbReference>
<keyword evidence="4 14" id="KW-0436">Ligase</keyword>
<dbReference type="GO" id="GO:0005829">
    <property type="term" value="C:cytosol"/>
    <property type="evidence" value="ECO:0007669"/>
    <property type="project" value="TreeGrafter"/>
</dbReference>
<evidence type="ECO:0000256" key="2">
    <source>
        <dbReference type="ARBA" id="ARBA00012722"/>
    </source>
</evidence>
<protein>
    <recommendedName>
        <fullName evidence="3 14">DNA ligase</fullName>
        <ecNumber evidence="2 14">6.5.1.2</ecNumber>
    </recommendedName>
    <alternativeName>
        <fullName evidence="14">Polydeoxyribonucleotide synthase [NAD(+)]</fullName>
    </alternativeName>
</protein>
<proteinExistence type="inferred from homology"/>
<dbReference type="InterPro" id="IPR036420">
    <property type="entry name" value="BRCT_dom_sf"/>
</dbReference>
<dbReference type="SUPFAM" id="SSF47781">
    <property type="entry name" value="RuvA domain 2-like"/>
    <property type="match status" value="1"/>
</dbReference>
<organism evidence="17 18">
    <name type="scientific">Solemya velum gill symbiont</name>
    <dbReference type="NCBI Taxonomy" id="2340"/>
    <lineage>
        <taxon>Bacteria</taxon>
        <taxon>Pseudomonadati</taxon>
        <taxon>Pseudomonadota</taxon>
        <taxon>Gammaproteobacteria</taxon>
        <taxon>sulfur-oxidizing symbionts</taxon>
    </lineage>
</organism>
<dbReference type="InterPro" id="IPR001679">
    <property type="entry name" value="DNA_ligase"/>
</dbReference>
<comment type="function">
    <text evidence="1 14">DNA ligase that catalyzes the formation of phosphodiester linkages between 5'-phosphoryl and 3'-hydroxyl groups in double-stranded DNA using NAD as a coenzyme and as the energy source for the reaction. It is essential for DNA replication and repair of damaged DNA.</text>
</comment>
<evidence type="ECO:0000256" key="9">
    <source>
        <dbReference type="ARBA" id="ARBA00022842"/>
    </source>
</evidence>
<dbReference type="SMART" id="SM00292">
    <property type="entry name" value="BRCT"/>
    <property type="match status" value="1"/>
</dbReference>
<feature type="binding site" evidence="14">
    <location>
        <position position="409"/>
    </location>
    <ligand>
        <name>Zn(2+)</name>
        <dbReference type="ChEBI" id="CHEBI:29105"/>
    </ligand>
</feature>
<dbReference type="Pfam" id="PF14520">
    <property type="entry name" value="HHH_5"/>
    <property type="match status" value="1"/>
</dbReference>
<dbReference type="PIRSF" id="PIRSF001604">
    <property type="entry name" value="LigA"/>
    <property type="match status" value="1"/>
</dbReference>
<keyword evidence="10 14" id="KW-0520">NAD</keyword>
<dbReference type="EC" id="6.5.1.2" evidence="2 14"/>
<dbReference type="HAMAP" id="MF_01588">
    <property type="entry name" value="DNA_ligase_A"/>
    <property type="match status" value="1"/>
</dbReference>
<feature type="binding site" evidence="14">
    <location>
        <begin position="32"/>
        <end position="36"/>
    </location>
    <ligand>
        <name>NAD(+)</name>
        <dbReference type="ChEBI" id="CHEBI:57540"/>
    </ligand>
</feature>
<dbReference type="FunFam" id="2.40.50.140:FF:000012">
    <property type="entry name" value="DNA ligase"/>
    <property type="match status" value="1"/>
</dbReference>
<dbReference type="Gene3D" id="3.30.470.30">
    <property type="entry name" value="DNA ligase/mRNA capping enzyme"/>
    <property type="match status" value="1"/>
</dbReference>
<dbReference type="GO" id="GO:0003911">
    <property type="term" value="F:DNA ligase (NAD+) activity"/>
    <property type="evidence" value="ECO:0007669"/>
    <property type="project" value="UniProtKB-UniRule"/>
</dbReference>
<dbReference type="PANTHER" id="PTHR23389:SF9">
    <property type="entry name" value="DNA LIGASE"/>
    <property type="match status" value="1"/>
</dbReference>
<dbReference type="Gene3D" id="6.20.10.30">
    <property type="match status" value="1"/>
</dbReference>
<dbReference type="InterPro" id="IPR004150">
    <property type="entry name" value="NAD_DNA_ligase_OB"/>
</dbReference>
<dbReference type="FunFam" id="1.10.287.610:FF:000002">
    <property type="entry name" value="DNA ligase"/>
    <property type="match status" value="1"/>
</dbReference>
<evidence type="ECO:0000256" key="15">
    <source>
        <dbReference type="RuleBase" id="RU000618"/>
    </source>
</evidence>
<dbReference type="CDD" id="cd00114">
    <property type="entry name" value="LIGANc"/>
    <property type="match status" value="1"/>
</dbReference>
<dbReference type="CDD" id="cd17748">
    <property type="entry name" value="BRCT_DNA_ligase_like"/>
    <property type="match status" value="1"/>
</dbReference>
<dbReference type="SUPFAM" id="SSF56091">
    <property type="entry name" value="DNA ligase/mRNA capping enzyme, catalytic domain"/>
    <property type="match status" value="1"/>
</dbReference>
<dbReference type="Gene3D" id="2.40.50.140">
    <property type="entry name" value="Nucleic acid-binding proteins"/>
    <property type="match status" value="1"/>
</dbReference>
<dbReference type="EMBL" id="MPNX01000012">
    <property type="protein sequence ID" value="OOY34698.1"/>
    <property type="molecule type" value="Genomic_DNA"/>
</dbReference>
<evidence type="ECO:0000256" key="14">
    <source>
        <dbReference type="HAMAP-Rule" id="MF_01588"/>
    </source>
</evidence>
<dbReference type="Proteomes" id="UP000190962">
    <property type="component" value="Unassembled WGS sequence"/>
</dbReference>
<keyword evidence="14" id="KW-0464">Manganese</keyword>
<dbReference type="SMART" id="SM00278">
    <property type="entry name" value="HhH1"/>
    <property type="match status" value="4"/>
</dbReference>
<comment type="catalytic activity">
    <reaction evidence="12 14 15">
        <text>NAD(+) + (deoxyribonucleotide)n-3'-hydroxyl + 5'-phospho-(deoxyribonucleotide)m = (deoxyribonucleotide)n+m + AMP + beta-nicotinamide D-nucleotide.</text>
        <dbReference type="EC" id="6.5.1.2"/>
    </reaction>
</comment>
<dbReference type="AlphaFoldDB" id="A0A1T2DKX8"/>
<keyword evidence="7 14" id="KW-0227">DNA damage</keyword>
<dbReference type="GO" id="GO:0006260">
    <property type="term" value="P:DNA replication"/>
    <property type="evidence" value="ECO:0007669"/>
    <property type="project" value="UniProtKB-KW"/>
</dbReference>
<dbReference type="Gene3D" id="3.40.50.10190">
    <property type="entry name" value="BRCT domain"/>
    <property type="match status" value="1"/>
</dbReference>
<dbReference type="InterPro" id="IPR041663">
    <property type="entry name" value="DisA/LigA_HHH"/>
</dbReference>
<dbReference type="FunFam" id="3.30.470.30:FF:000001">
    <property type="entry name" value="DNA ligase"/>
    <property type="match status" value="1"/>
</dbReference>
<evidence type="ECO:0000256" key="13">
    <source>
        <dbReference type="ARBA" id="ARBA00060881"/>
    </source>
</evidence>
<dbReference type="FunFam" id="1.10.150.20:FF:000006">
    <property type="entry name" value="DNA ligase"/>
    <property type="match status" value="1"/>
</dbReference>
<dbReference type="PROSITE" id="PS01055">
    <property type="entry name" value="DNA_LIGASE_N1"/>
    <property type="match status" value="1"/>
</dbReference>
<comment type="similarity">
    <text evidence="13 14">Belongs to the NAD-dependent DNA ligase family. LigA subfamily.</text>
</comment>
<keyword evidence="8 14" id="KW-0862">Zinc</keyword>
<dbReference type="FunFam" id="1.10.150.20:FF:000007">
    <property type="entry name" value="DNA ligase"/>
    <property type="match status" value="1"/>
</dbReference>
<dbReference type="RefSeq" id="WP_078453137.1">
    <property type="nucleotide sequence ID" value="NZ_MPNX01000012.1"/>
</dbReference>
<evidence type="ECO:0000256" key="3">
    <source>
        <dbReference type="ARBA" id="ARBA00013308"/>
    </source>
</evidence>
<dbReference type="InterPro" id="IPR004149">
    <property type="entry name" value="Znf_DNAligase_C4"/>
</dbReference>
<dbReference type="NCBIfam" id="TIGR00575">
    <property type="entry name" value="dnlj"/>
    <property type="match status" value="1"/>
</dbReference>
<dbReference type="InterPro" id="IPR018239">
    <property type="entry name" value="DNA_ligase_AS"/>
</dbReference>
<dbReference type="InterPro" id="IPR033136">
    <property type="entry name" value="DNA_ligase_CS"/>
</dbReference>
<name>A0A1T2DKX8_SOVGS</name>
<keyword evidence="11 14" id="KW-0234">DNA repair</keyword>
<feature type="binding site" evidence="14">
    <location>
        <position position="113"/>
    </location>
    <ligand>
        <name>NAD(+)</name>
        <dbReference type="ChEBI" id="CHEBI:57540"/>
    </ligand>
</feature>
<dbReference type="PROSITE" id="PS50172">
    <property type="entry name" value="BRCT"/>
    <property type="match status" value="1"/>
</dbReference>
<sequence length="670" mass="73833">MKKQIERAGELRDSLQYHNYRYYVLDDPEIPDAEYDRLFNELKALEEEFPQLVTPDSPTQRVGGRALEHFNEVEHRVPMLSLDNIFNEDGLADFERRLKERLNSAGTISFTAEPKLDGLALSLRYEKGVLAQAATRGDGRVGEDVTVNVRTIRSVPLRLSGNFPEVLEVRGEVIMTRDGFAELNRKAVEEGTKSFANPRNAAAGSLRQLDSKVTATRPLSFYAYGFGEVSGELPQTHFEMMQTLRDYGIPVSPELRLVEGANGCLSVYQDIAEKRDQLNYDIDGVVYKVNSLALQKQLGFVSRAPRWAIAHKFPAQEELTRVEAIEFQVGRTGAVTPVARLQPVEVAGVTVSNATLHNMDEIERKDVRVGDTVVIRRAGDVIPEVVNVVTALRPVDTNPVNLPQHCPVCGADVLRVEGEAVARCSGGLYCEAQRKEAIKHYASRRAMDIEGLGDKLVEQLVDAELIHDVADLYSLEADQVAGLERMGEKSAANLLAAIDASKQTELPRFLFALGIREVGEATARNLALHFGGDLQAIEKAPEDALQEVQDVGPIVASHVVSFFQQSHNIEVIDKLLCAGIEWPSIEKPAAEEQKLSGTSFVLTGTLSKPRDEFKTRLQQLGAKVSGSVSKKTDYLVAGDVAGSKLTKAEALGIRVLNEQQLEELIENAIE</sequence>
<evidence type="ECO:0000256" key="8">
    <source>
        <dbReference type="ARBA" id="ARBA00022833"/>
    </source>
</evidence>
<dbReference type="InterPro" id="IPR003583">
    <property type="entry name" value="Hlx-hairpin-Hlx_DNA-bd_motif"/>
</dbReference>
<dbReference type="Pfam" id="PF01653">
    <property type="entry name" value="DNA_ligase_aden"/>
    <property type="match status" value="1"/>
</dbReference>
<comment type="caution">
    <text evidence="14">Lacks conserved residue(s) required for the propagation of feature annotation.</text>
</comment>
<feature type="binding site" evidence="14">
    <location>
        <position position="406"/>
    </location>
    <ligand>
        <name>Zn(2+)</name>
        <dbReference type="ChEBI" id="CHEBI:29105"/>
    </ligand>
</feature>
<evidence type="ECO:0000256" key="4">
    <source>
        <dbReference type="ARBA" id="ARBA00022598"/>
    </source>
</evidence>
<dbReference type="PROSITE" id="PS01056">
    <property type="entry name" value="DNA_LIGASE_N2"/>
    <property type="match status" value="1"/>
</dbReference>
<dbReference type="SMART" id="SM00532">
    <property type="entry name" value="LIGANc"/>
    <property type="match status" value="1"/>
</dbReference>
<dbReference type="InterPro" id="IPR013840">
    <property type="entry name" value="DNAligase_N"/>
</dbReference>
<dbReference type="InterPro" id="IPR010994">
    <property type="entry name" value="RuvA_2-like"/>
</dbReference>
<dbReference type="GO" id="GO:0046872">
    <property type="term" value="F:metal ion binding"/>
    <property type="evidence" value="ECO:0007669"/>
    <property type="project" value="UniProtKB-KW"/>
</dbReference>
<feature type="binding site" evidence="14">
    <location>
        <position position="136"/>
    </location>
    <ligand>
        <name>NAD(+)</name>
        <dbReference type="ChEBI" id="CHEBI:57540"/>
    </ligand>
</feature>
<keyword evidence="5 14" id="KW-0235">DNA replication</keyword>
<evidence type="ECO:0000256" key="10">
    <source>
        <dbReference type="ARBA" id="ARBA00023027"/>
    </source>
</evidence>
<dbReference type="InterPro" id="IPR012340">
    <property type="entry name" value="NA-bd_OB-fold"/>
</dbReference>
<evidence type="ECO:0000256" key="11">
    <source>
        <dbReference type="ARBA" id="ARBA00023204"/>
    </source>
</evidence>
<feature type="binding site" evidence="14">
    <location>
        <begin position="81"/>
        <end position="82"/>
    </location>
    <ligand>
        <name>NAD(+)</name>
        <dbReference type="ChEBI" id="CHEBI:57540"/>
    </ligand>
</feature>
<dbReference type="Pfam" id="PF03119">
    <property type="entry name" value="DNA_ligase_ZBD"/>
    <property type="match status" value="1"/>
</dbReference>
<evidence type="ECO:0000259" key="16">
    <source>
        <dbReference type="PROSITE" id="PS50172"/>
    </source>
</evidence>